<comment type="caution">
    <text evidence="2">The sequence shown here is derived from an EMBL/GenBank/DDBJ whole genome shotgun (WGS) entry which is preliminary data.</text>
</comment>
<sequence>MQCVATQCTVDLCNDEDVKFFALIELHQLHDLVDTWQHHTTGLAGSDGQLDWGNIPDWPPPLRRAWVCRQGRVQAEKDLSPGEGEEGDLGASSDDDDENAFTLDTKNEGFGQYTAIYYWGPIWAPSDVENMKEHQGHILGPQWGPIGVQWGPTGVQWGPTYSHFPVGNMVDQPGPTHQTEPVDSNKIETHDPTKKTHENRNPCSQPPTHMMTTPRHKINMQPQYKRVPHTHFSGIQTKAPKMMTYLNSNP</sequence>
<evidence type="ECO:0000313" key="2">
    <source>
        <dbReference type="EMBL" id="KAF9511128.1"/>
    </source>
</evidence>
<dbReference type="EMBL" id="MU129005">
    <property type="protein sequence ID" value="KAF9511128.1"/>
    <property type="molecule type" value="Genomic_DNA"/>
</dbReference>
<protein>
    <submittedName>
        <fullName evidence="2">Uncharacterized protein</fullName>
    </submittedName>
</protein>
<feature type="region of interest" description="Disordered" evidence="1">
    <location>
        <begin position="74"/>
        <end position="105"/>
    </location>
</feature>
<name>A0A9P6ASH9_9AGAM</name>
<evidence type="ECO:0000256" key="1">
    <source>
        <dbReference type="SAM" id="MobiDB-lite"/>
    </source>
</evidence>
<dbReference type="Proteomes" id="UP000886523">
    <property type="component" value="Unassembled WGS sequence"/>
</dbReference>
<reference evidence="2" key="1">
    <citation type="journal article" date="2020" name="Nat. Commun.">
        <title>Large-scale genome sequencing of mycorrhizal fungi provides insights into the early evolution of symbiotic traits.</title>
        <authorList>
            <person name="Miyauchi S."/>
            <person name="Kiss E."/>
            <person name="Kuo A."/>
            <person name="Drula E."/>
            <person name="Kohler A."/>
            <person name="Sanchez-Garcia M."/>
            <person name="Morin E."/>
            <person name="Andreopoulos B."/>
            <person name="Barry K.W."/>
            <person name="Bonito G."/>
            <person name="Buee M."/>
            <person name="Carver A."/>
            <person name="Chen C."/>
            <person name="Cichocki N."/>
            <person name="Clum A."/>
            <person name="Culley D."/>
            <person name="Crous P.W."/>
            <person name="Fauchery L."/>
            <person name="Girlanda M."/>
            <person name="Hayes R.D."/>
            <person name="Keri Z."/>
            <person name="LaButti K."/>
            <person name="Lipzen A."/>
            <person name="Lombard V."/>
            <person name="Magnuson J."/>
            <person name="Maillard F."/>
            <person name="Murat C."/>
            <person name="Nolan M."/>
            <person name="Ohm R.A."/>
            <person name="Pangilinan J."/>
            <person name="Pereira M.F."/>
            <person name="Perotto S."/>
            <person name="Peter M."/>
            <person name="Pfister S."/>
            <person name="Riley R."/>
            <person name="Sitrit Y."/>
            <person name="Stielow J.B."/>
            <person name="Szollosi G."/>
            <person name="Zifcakova L."/>
            <person name="Stursova M."/>
            <person name="Spatafora J.W."/>
            <person name="Tedersoo L."/>
            <person name="Vaario L.M."/>
            <person name="Yamada A."/>
            <person name="Yan M."/>
            <person name="Wang P."/>
            <person name="Xu J."/>
            <person name="Bruns T."/>
            <person name="Baldrian P."/>
            <person name="Vilgalys R."/>
            <person name="Dunand C."/>
            <person name="Henrissat B."/>
            <person name="Grigoriev I.V."/>
            <person name="Hibbett D."/>
            <person name="Nagy L.G."/>
            <person name="Martin F.M."/>
        </authorList>
    </citation>
    <scope>NUCLEOTIDE SEQUENCE</scope>
    <source>
        <strain evidence="2">UP504</strain>
    </source>
</reference>
<feature type="compositionally biased region" description="Acidic residues" evidence="1">
    <location>
        <begin position="83"/>
        <end position="99"/>
    </location>
</feature>
<dbReference type="AlphaFoldDB" id="A0A9P6ASH9"/>
<feature type="compositionally biased region" description="Polar residues" evidence="1">
    <location>
        <begin position="201"/>
        <end position="211"/>
    </location>
</feature>
<gene>
    <name evidence="2" type="ORF">BS47DRAFT_1364076</name>
</gene>
<proteinExistence type="predicted"/>
<keyword evidence="3" id="KW-1185">Reference proteome</keyword>
<organism evidence="2 3">
    <name type="scientific">Hydnum rufescens UP504</name>
    <dbReference type="NCBI Taxonomy" id="1448309"/>
    <lineage>
        <taxon>Eukaryota</taxon>
        <taxon>Fungi</taxon>
        <taxon>Dikarya</taxon>
        <taxon>Basidiomycota</taxon>
        <taxon>Agaricomycotina</taxon>
        <taxon>Agaricomycetes</taxon>
        <taxon>Cantharellales</taxon>
        <taxon>Hydnaceae</taxon>
        <taxon>Hydnum</taxon>
    </lineage>
</organism>
<feature type="region of interest" description="Disordered" evidence="1">
    <location>
        <begin position="171"/>
        <end position="214"/>
    </location>
</feature>
<accession>A0A9P6ASH9</accession>
<feature type="compositionally biased region" description="Basic and acidic residues" evidence="1">
    <location>
        <begin position="183"/>
        <end position="200"/>
    </location>
</feature>
<evidence type="ECO:0000313" key="3">
    <source>
        <dbReference type="Proteomes" id="UP000886523"/>
    </source>
</evidence>